<keyword evidence="2" id="KW-1185">Reference proteome</keyword>
<gene>
    <name evidence="1" type="ORF">GCM10009098_34700</name>
</gene>
<dbReference type="RefSeq" id="WP_226768085.1">
    <property type="nucleotide sequence ID" value="NZ_BAAAEO010000006.1"/>
</dbReference>
<accession>A0ABN1ED65</accession>
<dbReference type="Proteomes" id="UP001501169">
    <property type="component" value="Unassembled WGS sequence"/>
</dbReference>
<comment type="caution">
    <text evidence="1">The sequence shown here is derived from an EMBL/GenBank/DDBJ whole genome shotgun (WGS) entry which is preliminary data.</text>
</comment>
<dbReference type="EMBL" id="BAAAEO010000006">
    <property type="protein sequence ID" value="GAA0563625.1"/>
    <property type="molecule type" value="Genomic_DNA"/>
</dbReference>
<protein>
    <recommendedName>
        <fullName evidence="3">DUF4116 domain-containing protein</fullName>
    </recommendedName>
</protein>
<organism evidence="1 2">
    <name type="scientific">Rheinheimera aquimaris</name>
    <dbReference type="NCBI Taxonomy" id="412437"/>
    <lineage>
        <taxon>Bacteria</taxon>
        <taxon>Pseudomonadati</taxon>
        <taxon>Pseudomonadota</taxon>
        <taxon>Gammaproteobacteria</taxon>
        <taxon>Chromatiales</taxon>
        <taxon>Chromatiaceae</taxon>
        <taxon>Rheinheimera</taxon>
    </lineage>
</organism>
<sequence length="255" mass="29430">MSTSLIEIAVAEIKELAVIEPKQASKKFELIANTMSDDQLVEVIENIDIVTLTQINSEHDISFPSIMSELMSPERIRDIVCQQPLYWEEKIKNNAEELKQHTFDFLTYLIRTQDTEDKQAAVLECIAEDPAGLFYLSIPFIELYRGEVLEYENYWEDKLYEDEEHLEEAEAYTERHQAEDAHNLGIDDPRSLLALIRQLTPEVESAIKALIRNENSGWEGIISKFASELVLQAKEKNQATDDEYSEVDDMFSFLD</sequence>
<name>A0ABN1ED65_9GAMM</name>
<proteinExistence type="predicted"/>
<reference evidence="1 2" key="1">
    <citation type="journal article" date="2019" name="Int. J. Syst. Evol. Microbiol.">
        <title>The Global Catalogue of Microorganisms (GCM) 10K type strain sequencing project: providing services to taxonomists for standard genome sequencing and annotation.</title>
        <authorList>
            <consortium name="The Broad Institute Genomics Platform"/>
            <consortium name="The Broad Institute Genome Sequencing Center for Infectious Disease"/>
            <person name="Wu L."/>
            <person name="Ma J."/>
        </authorList>
    </citation>
    <scope>NUCLEOTIDE SEQUENCE [LARGE SCALE GENOMIC DNA]</scope>
    <source>
        <strain evidence="1 2">JCM 14331</strain>
    </source>
</reference>
<evidence type="ECO:0000313" key="1">
    <source>
        <dbReference type="EMBL" id="GAA0563625.1"/>
    </source>
</evidence>
<evidence type="ECO:0008006" key="3">
    <source>
        <dbReference type="Google" id="ProtNLM"/>
    </source>
</evidence>
<evidence type="ECO:0000313" key="2">
    <source>
        <dbReference type="Proteomes" id="UP001501169"/>
    </source>
</evidence>